<name>U5DK22_9CHRO</name>
<sequence length="313" mass="35177">MLSFFWLYSPQVLAQVNFGLNAAFLLGLFLVVSGALLYAMRSFRPELSRDQDIVVAAVGLLCGCILIFQGWRLDPILQFGQFLLAGVSVAFAFETIRLRSVTAEQARRSTPTVDRDRRASRVYRAEIDEFDSLEEEPRQMKRQLRGTADPRARRDSFEDEYARDERSASRRARGSASSNSTGGPTGRPPRKRRPRPPAAERDRYATDRPGGDRSSYGPPDDDLDIDFDNSREDGREEPPSSRPPARRPRPTSARSDESDLPRRPSKRRPSGSSERPPKRSSAATNADYADYQPIDPERPPSGDGDDDTSNFDY</sequence>
<feature type="region of interest" description="Disordered" evidence="1">
    <location>
        <begin position="134"/>
        <end position="313"/>
    </location>
</feature>
<dbReference type="AlphaFoldDB" id="U5DK22"/>
<gene>
    <name evidence="3" type="ORF">KR51_00021460</name>
</gene>
<proteinExistence type="predicted"/>
<feature type="compositionally biased region" description="Basic and acidic residues" evidence="1">
    <location>
        <begin position="198"/>
        <end position="211"/>
    </location>
</feature>
<keyword evidence="2" id="KW-1133">Transmembrane helix</keyword>
<feature type="transmembrane region" description="Helical" evidence="2">
    <location>
        <begin position="20"/>
        <end position="40"/>
    </location>
</feature>
<dbReference type="RefSeq" id="WP_022607203.1">
    <property type="nucleotide sequence ID" value="NZ_ASSJ01000051.1"/>
</dbReference>
<feature type="compositionally biased region" description="Acidic residues" evidence="1">
    <location>
        <begin position="303"/>
        <end position="313"/>
    </location>
</feature>
<evidence type="ECO:0000313" key="3">
    <source>
        <dbReference type="EMBL" id="ERN41257.1"/>
    </source>
</evidence>
<dbReference type="eggNOG" id="ENOG502ZMRW">
    <property type="taxonomic scope" value="Bacteria"/>
</dbReference>
<dbReference type="STRING" id="582515.KR51_00021460"/>
<comment type="caution">
    <text evidence="3">The sequence shown here is derived from an EMBL/GenBank/DDBJ whole genome shotgun (WGS) entry which is preliminary data.</text>
</comment>
<dbReference type="EMBL" id="ASSJ01000051">
    <property type="protein sequence ID" value="ERN41257.1"/>
    <property type="molecule type" value="Genomic_DNA"/>
</dbReference>
<keyword evidence="4" id="KW-1185">Reference proteome</keyword>
<evidence type="ECO:0000256" key="2">
    <source>
        <dbReference type="SAM" id="Phobius"/>
    </source>
</evidence>
<dbReference type="Proteomes" id="UP000016960">
    <property type="component" value="Unassembled WGS sequence"/>
</dbReference>
<evidence type="ECO:0000256" key="1">
    <source>
        <dbReference type="SAM" id="MobiDB-lite"/>
    </source>
</evidence>
<evidence type="ECO:0000313" key="4">
    <source>
        <dbReference type="Proteomes" id="UP000016960"/>
    </source>
</evidence>
<dbReference type="Pfam" id="PF07444">
    <property type="entry name" value="Ycf66_N"/>
    <property type="match status" value="1"/>
</dbReference>
<protein>
    <submittedName>
        <fullName evidence="3">Ycf66 family protein</fullName>
    </submittedName>
</protein>
<dbReference type="InterPro" id="IPR010004">
    <property type="entry name" value="Uncharacterised_Ycf66"/>
</dbReference>
<organism evidence="3 4">
    <name type="scientific">Rubidibacter lacunae KORDI 51-2</name>
    <dbReference type="NCBI Taxonomy" id="582515"/>
    <lineage>
        <taxon>Bacteria</taxon>
        <taxon>Bacillati</taxon>
        <taxon>Cyanobacteriota</taxon>
        <taxon>Cyanophyceae</taxon>
        <taxon>Oscillatoriophycideae</taxon>
        <taxon>Chroococcales</taxon>
        <taxon>Aphanothecaceae</taxon>
        <taxon>Rubidibacter</taxon>
    </lineage>
</organism>
<reference evidence="3 4" key="1">
    <citation type="submission" date="2013-05" db="EMBL/GenBank/DDBJ databases">
        <title>Draft genome sequence of Rubidibacter lacunae KORDI 51-2.</title>
        <authorList>
            <person name="Choi D.H."/>
            <person name="Noh J.H."/>
            <person name="Kwon K.-K."/>
            <person name="Lee J.-H."/>
            <person name="Ryu J.-Y."/>
        </authorList>
    </citation>
    <scope>NUCLEOTIDE SEQUENCE [LARGE SCALE GENOMIC DNA]</scope>
    <source>
        <strain evidence="3 4">KORDI 51-2</strain>
    </source>
</reference>
<dbReference type="InParanoid" id="U5DK22"/>
<dbReference type="OrthoDB" id="421362at2"/>
<keyword evidence="2" id="KW-0812">Transmembrane</keyword>
<feature type="transmembrane region" description="Helical" evidence="2">
    <location>
        <begin position="77"/>
        <end position="98"/>
    </location>
</feature>
<dbReference type="PATRIC" id="fig|582515.4.peg.2418"/>
<keyword evidence="2" id="KW-0472">Membrane</keyword>
<feature type="compositionally biased region" description="Basic and acidic residues" evidence="1">
    <location>
        <begin position="228"/>
        <end position="239"/>
    </location>
</feature>
<feature type="transmembrane region" description="Helical" evidence="2">
    <location>
        <begin position="52"/>
        <end position="71"/>
    </location>
</feature>
<accession>U5DK22</accession>